<feature type="domain" description="HTH lysR-type" evidence="6">
    <location>
        <begin position="46"/>
        <end position="102"/>
    </location>
</feature>
<dbReference type="GO" id="GO:0003700">
    <property type="term" value="F:DNA-binding transcription factor activity"/>
    <property type="evidence" value="ECO:0007669"/>
    <property type="project" value="InterPro"/>
</dbReference>
<dbReference type="FunFam" id="1.10.10.10:FF:000001">
    <property type="entry name" value="LysR family transcriptional regulator"/>
    <property type="match status" value="1"/>
</dbReference>
<accession>A0A369TCU2</accession>
<dbReference type="PRINTS" id="PR00039">
    <property type="entry name" value="HTHLYSR"/>
</dbReference>
<dbReference type="PANTHER" id="PTHR30537:SF3">
    <property type="entry name" value="TRANSCRIPTIONAL REGULATORY PROTEIN"/>
    <property type="match status" value="1"/>
</dbReference>
<dbReference type="Gene3D" id="3.40.190.290">
    <property type="match status" value="1"/>
</dbReference>
<dbReference type="InterPro" id="IPR058163">
    <property type="entry name" value="LysR-type_TF_proteobact-type"/>
</dbReference>
<evidence type="ECO:0000256" key="5">
    <source>
        <dbReference type="SAM" id="MobiDB-lite"/>
    </source>
</evidence>
<dbReference type="PROSITE" id="PS50931">
    <property type="entry name" value="HTH_LYSR"/>
    <property type="match status" value="1"/>
</dbReference>
<keyword evidence="2" id="KW-0805">Transcription regulation</keyword>
<dbReference type="InterPro" id="IPR036390">
    <property type="entry name" value="WH_DNA-bd_sf"/>
</dbReference>
<comment type="similarity">
    <text evidence="1">Belongs to the LysR transcriptional regulatory family.</text>
</comment>
<protein>
    <submittedName>
        <fullName evidence="7">LysR family transcriptional regulator</fullName>
    </submittedName>
</protein>
<dbReference type="Pfam" id="PF03466">
    <property type="entry name" value="LysR_substrate"/>
    <property type="match status" value="1"/>
</dbReference>
<dbReference type="GO" id="GO:0043565">
    <property type="term" value="F:sequence-specific DNA binding"/>
    <property type="evidence" value="ECO:0007669"/>
    <property type="project" value="TreeGrafter"/>
</dbReference>
<evidence type="ECO:0000313" key="8">
    <source>
        <dbReference type="Proteomes" id="UP000253941"/>
    </source>
</evidence>
<keyword evidence="4" id="KW-0804">Transcription</keyword>
<feature type="region of interest" description="Disordered" evidence="5">
    <location>
        <begin position="1"/>
        <end position="32"/>
    </location>
</feature>
<name>A0A369TCU2_9PROT</name>
<dbReference type="SUPFAM" id="SSF53850">
    <property type="entry name" value="Periplasmic binding protein-like II"/>
    <property type="match status" value="1"/>
</dbReference>
<evidence type="ECO:0000259" key="6">
    <source>
        <dbReference type="PROSITE" id="PS50931"/>
    </source>
</evidence>
<comment type="caution">
    <text evidence="7">The sequence shown here is derived from an EMBL/GenBank/DDBJ whole genome shotgun (WGS) entry which is preliminary data.</text>
</comment>
<organism evidence="7 8">
    <name type="scientific">Ferruginivarius sediminum</name>
    <dbReference type="NCBI Taxonomy" id="2661937"/>
    <lineage>
        <taxon>Bacteria</taxon>
        <taxon>Pseudomonadati</taxon>
        <taxon>Pseudomonadota</taxon>
        <taxon>Alphaproteobacteria</taxon>
        <taxon>Rhodospirillales</taxon>
        <taxon>Rhodospirillaceae</taxon>
        <taxon>Ferruginivarius</taxon>
    </lineage>
</organism>
<evidence type="ECO:0000313" key="7">
    <source>
        <dbReference type="EMBL" id="RDD63171.1"/>
    </source>
</evidence>
<dbReference type="EMBL" id="QPMH01000003">
    <property type="protein sequence ID" value="RDD63171.1"/>
    <property type="molecule type" value="Genomic_DNA"/>
</dbReference>
<keyword evidence="3" id="KW-0238">DNA-binding</keyword>
<dbReference type="Pfam" id="PF00126">
    <property type="entry name" value="HTH_1"/>
    <property type="match status" value="1"/>
</dbReference>
<gene>
    <name evidence="7" type="ORF">DRB17_05245</name>
</gene>
<dbReference type="InterPro" id="IPR000847">
    <property type="entry name" value="LysR_HTH_N"/>
</dbReference>
<dbReference type="InterPro" id="IPR036388">
    <property type="entry name" value="WH-like_DNA-bd_sf"/>
</dbReference>
<evidence type="ECO:0000256" key="2">
    <source>
        <dbReference type="ARBA" id="ARBA00023015"/>
    </source>
</evidence>
<dbReference type="Gene3D" id="1.10.10.10">
    <property type="entry name" value="Winged helix-like DNA-binding domain superfamily/Winged helix DNA-binding domain"/>
    <property type="match status" value="1"/>
</dbReference>
<dbReference type="AlphaFoldDB" id="A0A369TCU2"/>
<keyword evidence="8" id="KW-1185">Reference proteome</keyword>
<sequence length="338" mass="38211">MECANLQVPRRGDGYQTPAKRSVHNDQPASEIRSMQKRVRELGLGDWDDVRVFLAVTRSGSFSRAAEMLGATQSTVSRRIQSLEERLGAKLFDRHAQGMRPTPAARAVIRRAELMETQAQSIERALVGSDMETQGSVRVTGTEGILSCWLVPRLQPFREDFPEIRIELIIADKPLNLGAREADIALRFGEPADPRLISRELGQVHFGLFAARTYLERCGQPESFTDLRDHAILNHSNYYDADTDDVWRRLIDDHAQLPLHTNSSISYLHAVRHGLGIGLLPLYIDGVAPELVSLDLNIGYVRDLFMVTHRETDKRARIQALTQYVKTLAEQGLHHWFL</sequence>
<dbReference type="SUPFAM" id="SSF46785">
    <property type="entry name" value="Winged helix' DNA-binding domain"/>
    <property type="match status" value="1"/>
</dbReference>
<dbReference type="Proteomes" id="UP000253941">
    <property type="component" value="Unassembled WGS sequence"/>
</dbReference>
<evidence type="ECO:0000256" key="4">
    <source>
        <dbReference type="ARBA" id="ARBA00023163"/>
    </source>
</evidence>
<dbReference type="GO" id="GO:0006351">
    <property type="term" value="P:DNA-templated transcription"/>
    <property type="evidence" value="ECO:0007669"/>
    <property type="project" value="TreeGrafter"/>
</dbReference>
<dbReference type="PANTHER" id="PTHR30537">
    <property type="entry name" value="HTH-TYPE TRANSCRIPTIONAL REGULATOR"/>
    <property type="match status" value="1"/>
</dbReference>
<proteinExistence type="inferred from homology"/>
<reference evidence="7 8" key="1">
    <citation type="submission" date="2018-07" db="EMBL/GenBank/DDBJ databases">
        <title>Venubactetium sediminum gen. nov., sp. nov., isolated from a marine solar saltern.</title>
        <authorList>
            <person name="Wang S."/>
        </authorList>
    </citation>
    <scope>NUCLEOTIDE SEQUENCE [LARGE SCALE GENOMIC DNA]</scope>
    <source>
        <strain evidence="7 8">WD2A32</strain>
    </source>
</reference>
<dbReference type="InterPro" id="IPR005119">
    <property type="entry name" value="LysR_subst-bd"/>
</dbReference>
<evidence type="ECO:0000256" key="3">
    <source>
        <dbReference type="ARBA" id="ARBA00023125"/>
    </source>
</evidence>
<evidence type="ECO:0000256" key="1">
    <source>
        <dbReference type="ARBA" id="ARBA00009437"/>
    </source>
</evidence>